<dbReference type="Proteomes" id="UP001195769">
    <property type="component" value="Unassembled WGS sequence"/>
</dbReference>
<reference evidence="1" key="1">
    <citation type="journal article" date="2020" name="New Phytol.">
        <title>Comparative genomics reveals dynamic genome evolution in host specialist ectomycorrhizal fungi.</title>
        <authorList>
            <person name="Lofgren L.A."/>
            <person name="Nguyen N.H."/>
            <person name="Vilgalys R."/>
            <person name="Ruytinx J."/>
            <person name="Liao H.L."/>
            <person name="Branco S."/>
            <person name="Kuo A."/>
            <person name="LaButti K."/>
            <person name="Lipzen A."/>
            <person name="Andreopoulos W."/>
            <person name="Pangilinan J."/>
            <person name="Riley R."/>
            <person name="Hundley H."/>
            <person name="Na H."/>
            <person name="Barry K."/>
            <person name="Grigoriev I.V."/>
            <person name="Stajich J.E."/>
            <person name="Kennedy P.G."/>
        </authorList>
    </citation>
    <scope>NUCLEOTIDE SEQUENCE</scope>
    <source>
        <strain evidence="1">FC203</strain>
    </source>
</reference>
<name>A0AAD4E3P2_9AGAM</name>
<protein>
    <submittedName>
        <fullName evidence="1">Uncharacterized protein</fullName>
    </submittedName>
</protein>
<comment type="caution">
    <text evidence="1">The sequence shown here is derived from an EMBL/GenBank/DDBJ whole genome shotgun (WGS) entry which is preliminary data.</text>
</comment>
<sequence>MSPHILMLYHHLPPLLSPGALCTPSSTSTPVSWRNLCTLSSTSTPVCWSSLHPVVYLHSCLLELSAPRHLPSPEALCTSSSTSTPISWSSLHPVIYLHSCLLELSAPHCLPPLPFPGILAPRCLPPLPSPGALCTLSSTSTPISWSSCIPLSTSPLSVFVCPRLKIMIMKETAIRQELRGNENDWNAIGGIFIYYH</sequence>
<evidence type="ECO:0000313" key="1">
    <source>
        <dbReference type="EMBL" id="KAG1897934.1"/>
    </source>
</evidence>
<evidence type="ECO:0000313" key="2">
    <source>
        <dbReference type="Proteomes" id="UP001195769"/>
    </source>
</evidence>
<dbReference type="EMBL" id="JABBWK010000042">
    <property type="protein sequence ID" value="KAG1897934.1"/>
    <property type="molecule type" value="Genomic_DNA"/>
</dbReference>
<dbReference type="RefSeq" id="XP_041223510.1">
    <property type="nucleotide sequence ID" value="XM_041367426.1"/>
</dbReference>
<proteinExistence type="predicted"/>
<dbReference type="GeneID" id="64661724"/>
<dbReference type="AlphaFoldDB" id="A0AAD4E3P2"/>
<organism evidence="1 2">
    <name type="scientific">Suillus fuscotomentosus</name>
    <dbReference type="NCBI Taxonomy" id="1912939"/>
    <lineage>
        <taxon>Eukaryota</taxon>
        <taxon>Fungi</taxon>
        <taxon>Dikarya</taxon>
        <taxon>Basidiomycota</taxon>
        <taxon>Agaricomycotina</taxon>
        <taxon>Agaricomycetes</taxon>
        <taxon>Agaricomycetidae</taxon>
        <taxon>Boletales</taxon>
        <taxon>Suillineae</taxon>
        <taxon>Suillaceae</taxon>
        <taxon>Suillus</taxon>
    </lineage>
</organism>
<gene>
    <name evidence="1" type="ORF">F5891DRAFT_1191245</name>
</gene>
<accession>A0AAD4E3P2</accession>
<keyword evidence="2" id="KW-1185">Reference proteome</keyword>